<organism evidence="2">
    <name type="scientific">Rhizophora mucronata</name>
    <name type="common">Asiatic mangrove</name>
    <dbReference type="NCBI Taxonomy" id="61149"/>
    <lineage>
        <taxon>Eukaryota</taxon>
        <taxon>Viridiplantae</taxon>
        <taxon>Streptophyta</taxon>
        <taxon>Embryophyta</taxon>
        <taxon>Tracheophyta</taxon>
        <taxon>Spermatophyta</taxon>
        <taxon>Magnoliopsida</taxon>
        <taxon>eudicotyledons</taxon>
        <taxon>Gunneridae</taxon>
        <taxon>Pentapetalae</taxon>
        <taxon>rosids</taxon>
        <taxon>fabids</taxon>
        <taxon>Malpighiales</taxon>
        <taxon>Rhizophoraceae</taxon>
        <taxon>Rhizophora</taxon>
    </lineage>
</organism>
<accession>A0A2P2J7L3</accession>
<dbReference type="AlphaFoldDB" id="A0A2P2J7L3"/>
<evidence type="ECO:0000313" key="2">
    <source>
        <dbReference type="EMBL" id="MBW89476.1"/>
    </source>
</evidence>
<protein>
    <submittedName>
        <fullName evidence="2">Uncharacterized protein MANES_05G093200</fullName>
    </submittedName>
</protein>
<feature type="compositionally biased region" description="Polar residues" evidence="1">
    <location>
        <begin position="88"/>
        <end position="99"/>
    </location>
</feature>
<reference evidence="2" key="1">
    <citation type="submission" date="2018-02" db="EMBL/GenBank/DDBJ databases">
        <title>Rhizophora mucronata_Transcriptome.</title>
        <authorList>
            <person name="Meera S.P."/>
            <person name="Sreeshan A."/>
            <person name="Augustine A."/>
        </authorList>
    </citation>
    <scope>NUCLEOTIDE SEQUENCE</scope>
    <source>
        <tissue evidence="2">Leaf</tissue>
    </source>
</reference>
<proteinExistence type="predicted"/>
<sequence length="99" mass="11092">MIEFLLVFHHGPPYYLFVFINSSSTDRNQSADVALSQLTSSARSNLLKPLSAPPDDFLIYRSANHRDFGSLHTSQMQGLPASWRPTPRGSSPSSATWRR</sequence>
<feature type="region of interest" description="Disordered" evidence="1">
    <location>
        <begin position="71"/>
        <end position="99"/>
    </location>
</feature>
<evidence type="ECO:0000256" key="1">
    <source>
        <dbReference type="SAM" id="MobiDB-lite"/>
    </source>
</evidence>
<name>A0A2P2J7L3_RHIMU</name>
<dbReference type="EMBL" id="GGEC01008993">
    <property type="protein sequence ID" value="MBW89476.1"/>
    <property type="molecule type" value="Transcribed_RNA"/>
</dbReference>